<accession>A0ABY4H8W4</accession>
<reference evidence="1" key="1">
    <citation type="submission" date="2022-04" db="EMBL/GenBank/DDBJ databases">
        <title>Halobacillus sp. isolated from saltern.</title>
        <authorList>
            <person name="Won M."/>
            <person name="Lee C.-M."/>
            <person name="Woen H.-Y."/>
            <person name="Kwon S.-W."/>
        </authorList>
    </citation>
    <scope>NUCLEOTIDE SEQUENCE</scope>
    <source>
        <strain evidence="1">SSHM10-5</strain>
    </source>
</reference>
<name>A0ABY4H8W4_9BACI</name>
<dbReference type="RefSeq" id="WP_245031245.1">
    <property type="nucleotide sequence ID" value="NZ_CP095075.1"/>
</dbReference>
<proteinExistence type="predicted"/>
<dbReference type="Gene3D" id="3.40.50.12580">
    <property type="match status" value="1"/>
</dbReference>
<dbReference type="Proteomes" id="UP000830326">
    <property type="component" value="Chromosome"/>
</dbReference>
<dbReference type="SUPFAM" id="SSF53756">
    <property type="entry name" value="UDP-Glycosyltransferase/glycogen phosphorylase"/>
    <property type="match status" value="1"/>
</dbReference>
<keyword evidence="2" id="KW-1185">Reference proteome</keyword>
<evidence type="ECO:0008006" key="3">
    <source>
        <dbReference type="Google" id="ProtNLM"/>
    </source>
</evidence>
<evidence type="ECO:0000313" key="2">
    <source>
        <dbReference type="Proteomes" id="UP000830326"/>
    </source>
</evidence>
<dbReference type="EMBL" id="CP095075">
    <property type="protein sequence ID" value="UOR11316.1"/>
    <property type="molecule type" value="Genomic_DNA"/>
</dbReference>
<protein>
    <recommendedName>
        <fullName evidence="3">Sialyltransferase</fullName>
    </recommendedName>
</protein>
<evidence type="ECO:0000313" key="1">
    <source>
        <dbReference type="EMBL" id="UOR11316.1"/>
    </source>
</evidence>
<dbReference type="InterPro" id="IPR043148">
    <property type="entry name" value="TagF_C"/>
</dbReference>
<organism evidence="1 2">
    <name type="scientific">Halobacillus amylolyticus</name>
    <dbReference type="NCBI Taxonomy" id="2932259"/>
    <lineage>
        <taxon>Bacteria</taxon>
        <taxon>Bacillati</taxon>
        <taxon>Bacillota</taxon>
        <taxon>Bacilli</taxon>
        <taxon>Bacillales</taxon>
        <taxon>Bacillaceae</taxon>
        <taxon>Halobacillus</taxon>
    </lineage>
</organism>
<sequence length="466" mass="55587">MQNKTRTWTIKQICEYLWEFERENNLLDLEIQGVLIWQAIRFEVYSTITEKTAIYNRAHSTIDRSIRNLIKLPKLILNAVTRNPFIGDYTKEFLIYDHSRKITVDGKNIDIYTHYFIEGQNQSSFDVIETQYLLEHYTSDIKKNRRYRDHEMLTVLAKEKILPIRLTSNEKEKLKELHEKFCRHFNLSTIDIKSLAINKLNKFKYKYNYNVKLLKKRNPKYIYIVVSYGNMPLIAAAKDLGIKVIEFQHGVITNYHFAYNFSDPEKKIKYFPDKILTFGDYWAKTDGFPKQTEIEVYGFPYLNKQLEKYKETPKKKSQVLIISQGTIGRELSRQIQQVAESMPEYHFIYKLHPGEYDRWKSEYYDLIAASDLGNFEVIDHNEKNLYSYFAESEYQVGVYSTAIFEGITLNCKTILFNMPGIEYMKDLIDRDIVKVVRNWEEAIRSIKNYETKNFSRDYFFKEECKS</sequence>
<gene>
    <name evidence="1" type="ORF">MUO15_17215</name>
</gene>